<feature type="non-terminal residue" evidence="1">
    <location>
        <position position="1"/>
    </location>
</feature>
<protein>
    <submittedName>
        <fullName evidence="1">Uncharacterized protein</fullName>
    </submittedName>
</protein>
<dbReference type="Proteomes" id="UP001057452">
    <property type="component" value="Chromosome 24"/>
</dbReference>
<comment type="caution">
    <text evidence="1">The sequence shown here is derived from an EMBL/GenBank/DDBJ whole genome shotgun (WGS) entry which is preliminary data.</text>
</comment>
<sequence length="83" mass="9504">DTAARPVVMRNSLVYFRRIGAYTLAQPMQVRMCGVSCPKVREGGGVVVYYPQCQRAAEYRCSQGVRGMMEEKGGRQNEWRKRE</sequence>
<evidence type="ECO:0000313" key="2">
    <source>
        <dbReference type="Proteomes" id="UP001057452"/>
    </source>
</evidence>
<dbReference type="EMBL" id="CM043808">
    <property type="protein sequence ID" value="KAI4802161.1"/>
    <property type="molecule type" value="Genomic_DNA"/>
</dbReference>
<accession>A0ACB9VQB8</accession>
<gene>
    <name evidence="1" type="ORF">KUCAC02_020015</name>
</gene>
<name>A0ACB9VQB8_CHAAC</name>
<organism evidence="1 2">
    <name type="scientific">Chaenocephalus aceratus</name>
    <name type="common">Blackfin icefish</name>
    <name type="synonym">Chaenichthys aceratus</name>
    <dbReference type="NCBI Taxonomy" id="36190"/>
    <lineage>
        <taxon>Eukaryota</taxon>
        <taxon>Metazoa</taxon>
        <taxon>Chordata</taxon>
        <taxon>Craniata</taxon>
        <taxon>Vertebrata</taxon>
        <taxon>Euteleostomi</taxon>
        <taxon>Actinopterygii</taxon>
        <taxon>Neopterygii</taxon>
        <taxon>Teleostei</taxon>
        <taxon>Neoteleostei</taxon>
        <taxon>Acanthomorphata</taxon>
        <taxon>Eupercaria</taxon>
        <taxon>Perciformes</taxon>
        <taxon>Notothenioidei</taxon>
        <taxon>Channichthyidae</taxon>
        <taxon>Chaenocephalus</taxon>
    </lineage>
</organism>
<evidence type="ECO:0000313" key="1">
    <source>
        <dbReference type="EMBL" id="KAI4802161.1"/>
    </source>
</evidence>
<reference evidence="1" key="1">
    <citation type="submission" date="2022-05" db="EMBL/GenBank/DDBJ databases">
        <title>Chromosome-level genome of Chaenocephalus aceratus.</title>
        <authorList>
            <person name="Park H."/>
        </authorList>
    </citation>
    <scope>NUCLEOTIDE SEQUENCE</scope>
    <source>
        <strain evidence="1">KU_202001</strain>
    </source>
</reference>
<proteinExistence type="predicted"/>
<feature type="non-terminal residue" evidence="1">
    <location>
        <position position="83"/>
    </location>
</feature>
<keyword evidence="2" id="KW-1185">Reference proteome</keyword>